<feature type="domain" description="Endonuclease GajA/Old nuclease/RecF-like AAA" evidence="1">
    <location>
        <begin position="188"/>
        <end position="370"/>
    </location>
</feature>
<dbReference type="InterPro" id="IPR041685">
    <property type="entry name" value="AAA_GajA/Old/RecF-like"/>
</dbReference>
<sequence>MATAKKASNVEQETAPRARIHRLTISNFRCIGQIPVTIELDEIVVLVGPNNAGKSSILRAYEVVMQSGSQGHLELDDFPNGALPDAGSDVVPTIELETVLYAESKPPAVHWIDEKPSGERHVRERWTWKKPGAPKKVGFNVEKDCWDEEHGPWGAAGVAQVNRPEPHRIEAFDNPATQAAAIVSLLEEAIKQKVKEVTGSKSEEGQEKSAYEKLLDSVKTLRKEVAEDAATAIDDVRKSLNESLAEIFPGYAIALDAKAEDDVEKTISLFKIAPSLRMGPNDGYQSSLERQGSGARRTLLWTALRILAEHKRLPAKKDGAVLERPHLLLLDEPEMCLHPNAIRDACNVLYSLPSTKKWQVMVTTHSPVFIDLSRDNTSIVRVERGTGGNVTGTTIYRPTKAKLSPDEKEELKLLNMYDPHVAEFFFGGRTVVVEGDTEHSAFKEIIQANNERFRDVHVVRARGKYTIIALCKILNQFGNPYAVLHDADTPTITTKKGDAKNPAWAANQQIKDIADEAPYGAVVVASLPNFECAMFGKTAKGEKPYAAWEKVRKNEQGRAKITQLLSFLVAGQGELPEGTLKWGRLDELETAVVVYSKKLDVVDAAEAVEAAVAVAAEEVANPAAQST</sequence>
<organism evidence="3 4">
    <name type="scientific">Massilia timonae</name>
    <dbReference type="NCBI Taxonomy" id="47229"/>
    <lineage>
        <taxon>Bacteria</taxon>
        <taxon>Pseudomonadati</taxon>
        <taxon>Pseudomonadota</taxon>
        <taxon>Betaproteobacteria</taxon>
        <taxon>Burkholderiales</taxon>
        <taxon>Oxalobacteraceae</taxon>
        <taxon>Telluria group</taxon>
        <taxon>Massilia</taxon>
    </lineage>
</organism>
<protein>
    <submittedName>
        <fullName evidence="3">ABC transporter family protein</fullName>
    </submittedName>
</protein>
<evidence type="ECO:0000313" key="3">
    <source>
        <dbReference type="EMBL" id="OIJ41141.1"/>
    </source>
</evidence>
<dbReference type="InterPro" id="IPR027417">
    <property type="entry name" value="P-loop_NTPase"/>
</dbReference>
<comment type="caution">
    <text evidence="3">The sequence shown here is derived from an EMBL/GenBank/DDBJ whole genome shotgun (WGS) entry which is preliminary data.</text>
</comment>
<feature type="domain" description="OLD protein-like TOPRIM" evidence="2">
    <location>
        <begin position="425"/>
        <end position="488"/>
    </location>
</feature>
<dbReference type="CDD" id="cd01026">
    <property type="entry name" value="TOPRIM_OLD"/>
    <property type="match status" value="1"/>
</dbReference>
<dbReference type="EMBL" id="JRYB01000001">
    <property type="protein sequence ID" value="OIJ41141.1"/>
    <property type="molecule type" value="Genomic_DNA"/>
</dbReference>
<feature type="domain" description="Endonuclease GajA/Old nuclease/RecF-like AAA" evidence="1">
    <location>
        <begin position="20"/>
        <end position="67"/>
    </location>
</feature>
<dbReference type="SUPFAM" id="SSF52540">
    <property type="entry name" value="P-loop containing nucleoside triphosphate hydrolases"/>
    <property type="match status" value="1"/>
</dbReference>
<proteinExistence type="predicted"/>
<dbReference type="Gene3D" id="3.40.50.300">
    <property type="entry name" value="P-loop containing nucleotide triphosphate hydrolases"/>
    <property type="match status" value="2"/>
</dbReference>
<dbReference type="Proteomes" id="UP000180246">
    <property type="component" value="Unassembled WGS sequence"/>
</dbReference>
<dbReference type="Pfam" id="PF20469">
    <property type="entry name" value="OLD-like_TOPRIM"/>
    <property type="match status" value="1"/>
</dbReference>
<gene>
    <name evidence="3" type="ORF">LO55_3019</name>
</gene>
<evidence type="ECO:0000259" key="1">
    <source>
        <dbReference type="Pfam" id="PF13175"/>
    </source>
</evidence>
<dbReference type="AlphaFoldDB" id="A0A1S2N7U2"/>
<reference evidence="3 4" key="1">
    <citation type="submission" date="2014-10" db="EMBL/GenBank/DDBJ databases">
        <authorList>
            <person name="Seo M.-J."/>
            <person name="Seok Y.J."/>
            <person name="Cha I.-T."/>
        </authorList>
    </citation>
    <scope>NUCLEOTIDE SEQUENCE [LARGE SCALE GENOMIC DNA]</scope>
    <source>
        <strain evidence="3 4">NEU</strain>
    </source>
</reference>
<accession>A0A1S2N7U2</accession>
<name>A0A1S2N7U2_9BURK</name>
<dbReference type="Pfam" id="PF13175">
    <property type="entry name" value="AAA_15"/>
    <property type="match status" value="2"/>
</dbReference>
<evidence type="ECO:0000259" key="2">
    <source>
        <dbReference type="Pfam" id="PF20469"/>
    </source>
</evidence>
<dbReference type="RefSeq" id="WP_083415336.1">
    <property type="nucleotide sequence ID" value="NZ_JRYB01000001.1"/>
</dbReference>
<dbReference type="PANTHER" id="PTHR43581">
    <property type="entry name" value="ATP/GTP PHOSPHATASE"/>
    <property type="match status" value="1"/>
</dbReference>
<dbReference type="InterPro" id="IPR034139">
    <property type="entry name" value="TOPRIM_OLD"/>
</dbReference>
<dbReference type="PANTHER" id="PTHR43581:SF4">
    <property type="entry name" value="ATP_GTP PHOSPHATASE"/>
    <property type="match status" value="1"/>
</dbReference>
<dbReference type="InterPro" id="IPR051396">
    <property type="entry name" value="Bact_Antivir_Def_Nuclease"/>
</dbReference>
<evidence type="ECO:0000313" key="4">
    <source>
        <dbReference type="Proteomes" id="UP000180246"/>
    </source>
</evidence>